<protein>
    <recommendedName>
        <fullName evidence="6">2-dehydropantoate 2-reductase</fullName>
    </recommendedName>
</protein>
<dbReference type="OrthoDB" id="3609at2759"/>
<dbReference type="EMBL" id="HE580267">
    <property type="protein sequence ID" value="CCD22368.1"/>
    <property type="molecule type" value="Genomic_DNA"/>
</dbReference>
<dbReference type="Gene3D" id="1.10.1040.10">
    <property type="entry name" value="N-(1-d-carboxylethyl)-l-norvaline Dehydrogenase, domain 2"/>
    <property type="match status" value="1"/>
</dbReference>
<dbReference type="eggNOG" id="ENOG502QWBM">
    <property type="taxonomic scope" value="Eukaryota"/>
</dbReference>
<evidence type="ECO:0008006" key="6">
    <source>
        <dbReference type="Google" id="ProtNLM"/>
    </source>
</evidence>
<dbReference type="KEGG" id="ndi:NDAI_0A02100"/>
<evidence type="ECO:0000313" key="5">
    <source>
        <dbReference type="Proteomes" id="UP000000689"/>
    </source>
</evidence>
<reference evidence="4 5" key="1">
    <citation type="journal article" date="2011" name="Proc. Natl. Acad. Sci. U.S.A.">
        <title>Evolutionary erosion of yeast sex chromosomes by mating-type switching accidents.</title>
        <authorList>
            <person name="Gordon J.L."/>
            <person name="Armisen D."/>
            <person name="Proux-Wera E."/>
            <person name="Oheigeartaigh S.S."/>
            <person name="Byrne K.P."/>
            <person name="Wolfe K.H."/>
        </authorList>
    </citation>
    <scope>NUCLEOTIDE SEQUENCE [LARGE SCALE GENOMIC DNA]</scope>
    <source>
        <strain evidence="5">ATCC 10597 / BCRC 20456 / CBS 421 / NBRC 0211 / NRRL Y-12639</strain>
    </source>
</reference>
<feature type="domain" description="Ketopantoate reductase N-terminal" evidence="2">
    <location>
        <begin position="15"/>
        <end position="185"/>
    </location>
</feature>
<organism evidence="4 5">
    <name type="scientific">Naumovozyma dairenensis (strain ATCC 10597 / BCRC 20456 / CBS 421 / NBRC 0211 / NRRL Y-12639)</name>
    <name type="common">Saccharomyces dairenensis</name>
    <dbReference type="NCBI Taxonomy" id="1071378"/>
    <lineage>
        <taxon>Eukaryota</taxon>
        <taxon>Fungi</taxon>
        <taxon>Dikarya</taxon>
        <taxon>Ascomycota</taxon>
        <taxon>Saccharomycotina</taxon>
        <taxon>Saccharomycetes</taxon>
        <taxon>Saccharomycetales</taxon>
        <taxon>Saccharomycetaceae</taxon>
        <taxon>Naumovozyma</taxon>
    </lineage>
</organism>
<dbReference type="SUPFAM" id="SSF48179">
    <property type="entry name" value="6-phosphogluconate dehydrogenase C-terminal domain-like"/>
    <property type="match status" value="1"/>
</dbReference>
<name>G0W3I0_NAUDC</name>
<evidence type="ECO:0000259" key="3">
    <source>
        <dbReference type="Pfam" id="PF08546"/>
    </source>
</evidence>
<dbReference type="RefSeq" id="XP_003667611.1">
    <property type="nucleotide sequence ID" value="XM_003667563.1"/>
</dbReference>
<dbReference type="PANTHER" id="PTHR21708">
    <property type="entry name" value="PROBABLE 2-DEHYDROPANTOATE 2-REDUCTASE"/>
    <property type="match status" value="1"/>
</dbReference>
<dbReference type="Gene3D" id="3.40.50.720">
    <property type="entry name" value="NAD(P)-binding Rossmann-like Domain"/>
    <property type="match status" value="1"/>
</dbReference>
<dbReference type="Pfam" id="PF08546">
    <property type="entry name" value="ApbA_C"/>
    <property type="match status" value="1"/>
</dbReference>
<dbReference type="InterPro" id="IPR013328">
    <property type="entry name" value="6PGD_dom2"/>
</dbReference>
<dbReference type="FunFam" id="1.10.1040.10:FF:000017">
    <property type="entry name" value="2-dehydropantoate 2-reductase"/>
    <property type="match status" value="1"/>
</dbReference>
<dbReference type="Proteomes" id="UP000000689">
    <property type="component" value="Chromosome 1"/>
</dbReference>
<dbReference type="InterPro" id="IPR013752">
    <property type="entry name" value="KPA_reductase"/>
</dbReference>
<dbReference type="Pfam" id="PF02558">
    <property type="entry name" value="ApbA"/>
    <property type="match status" value="1"/>
</dbReference>
<keyword evidence="1" id="KW-0472">Membrane</keyword>
<dbReference type="GO" id="GO:0005737">
    <property type="term" value="C:cytoplasm"/>
    <property type="evidence" value="ECO:0007669"/>
    <property type="project" value="TreeGrafter"/>
</dbReference>
<dbReference type="GeneID" id="11495466"/>
<proteinExistence type="predicted"/>
<keyword evidence="1" id="KW-1133">Transmembrane helix</keyword>
<gene>
    <name evidence="4" type="primary">NDAI0A02100</name>
    <name evidence="4" type="ordered locus">NDAI_0A02100</name>
</gene>
<dbReference type="AlphaFoldDB" id="G0W3I0"/>
<feature type="transmembrane region" description="Helical" evidence="1">
    <location>
        <begin position="12"/>
        <end position="33"/>
    </location>
</feature>
<accession>G0W3I0</accession>
<dbReference type="InterPro" id="IPR051402">
    <property type="entry name" value="KPR-Related"/>
</dbReference>
<keyword evidence="5" id="KW-1185">Reference proteome</keyword>
<dbReference type="PANTHER" id="PTHR21708:SF30">
    <property type="entry name" value="2-DEHYDROPANTOATE 2-REDUCTASE-RELATED"/>
    <property type="match status" value="1"/>
</dbReference>
<dbReference type="InterPro" id="IPR013332">
    <property type="entry name" value="KPR_N"/>
</dbReference>
<dbReference type="HOGENOM" id="CLU_031468_2_1_1"/>
<feature type="domain" description="Ketopantoate reductase C-terminal" evidence="3">
    <location>
        <begin position="224"/>
        <end position="341"/>
    </location>
</feature>
<evidence type="ECO:0000256" key="1">
    <source>
        <dbReference type="SAM" id="Phobius"/>
    </source>
</evidence>
<keyword evidence="1" id="KW-0812">Transmembrane</keyword>
<evidence type="ECO:0000313" key="4">
    <source>
        <dbReference type="EMBL" id="CCD22368.1"/>
    </source>
</evidence>
<sequence>MSLPQAAATAPIPNVLVIGAGGVGVITALSLYIRKLSHVSMVIRSDYDHVTANGYQIDSCDYGHISNWKPHSIYRTAYDASQSGLFFNYLVITTKNIPDGPVESRVSNIIKPILESNRTLQSEELTNIILIQNGIDIEKEIVSKFNKDDYKYSLLSGIQLIGSTKIGKGIIKQIGKDHLSVGAFDACDRKAIHFAQVFVELYGNEGKKILLSSMQVVSLFKYGSKLLYNAAINTTTALVGLDVPRCLEFAVDKKSTEMEIFEPAMREIIKIAASEGIILEEQFVGFFANITRNKMFKPSMCVDEEKGQLMELEVILGNPLKIAKRNGIETPLLSMLYNLLVLVQGKLKEGNGLIKFNEDTCRMESE</sequence>
<dbReference type="OMA" id="MCAITQL"/>
<evidence type="ECO:0000259" key="2">
    <source>
        <dbReference type="Pfam" id="PF02558"/>
    </source>
</evidence>
<dbReference type="InterPro" id="IPR008927">
    <property type="entry name" value="6-PGluconate_DH-like_C_sf"/>
</dbReference>